<proteinExistence type="predicted"/>
<dbReference type="EMBL" id="DSBX01000091">
    <property type="protein sequence ID" value="HDQ99118.1"/>
    <property type="molecule type" value="Genomic_DNA"/>
</dbReference>
<name>A0A7V0T567_UNCW3</name>
<accession>A0A7V0T567</accession>
<evidence type="ECO:0000259" key="2">
    <source>
        <dbReference type="PROSITE" id="PS51352"/>
    </source>
</evidence>
<dbReference type="InterPro" id="IPR013766">
    <property type="entry name" value="Thioredoxin_domain"/>
</dbReference>
<evidence type="ECO:0000313" key="3">
    <source>
        <dbReference type="EMBL" id="HDQ99118.1"/>
    </source>
</evidence>
<feature type="domain" description="Thioredoxin" evidence="2">
    <location>
        <begin position="33"/>
        <end position="150"/>
    </location>
</feature>
<dbReference type="PANTHER" id="PTHR45663:SF11">
    <property type="entry name" value="GEO12009P1"/>
    <property type="match status" value="1"/>
</dbReference>
<reference evidence="3" key="1">
    <citation type="journal article" date="2020" name="mSystems">
        <title>Genome- and Community-Level Interaction Insights into Carbon Utilization and Element Cycling Functions of Hydrothermarchaeota in Hydrothermal Sediment.</title>
        <authorList>
            <person name="Zhou Z."/>
            <person name="Liu Y."/>
            <person name="Xu W."/>
            <person name="Pan J."/>
            <person name="Luo Z.H."/>
            <person name="Li M."/>
        </authorList>
    </citation>
    <scope>NUCLEOTIDE SEQUENCE [LARGE SCALE GENOMIC DNA]</scope>
    <source>
        <strain evidence="3">SpSt-1182</strain>
    </source>
</reference>
<organism evidence="3">
    <name type="scientific">candidate division WOR-3 bacterium</name>
    <dbReference type="NCBI Taxonomy" id="2052148"/>
    <lineage>
        <taxon>Bacteria</taxon>
        <taxon>Bacteria division WOR-3</taxon>
    </lineage>
</organism>
<gene>
    <name evidence="3" type="ORF">ENN51_02375</name>
</gene>
<dbReference type="GO" id="GO:0005737">
    <property type="term" value="C:cytoplasm"/>
    <property type="evidence" value="ECO:0007669"/>
    <property type="project" value="TreeGrafter"/>
</dbReference>
<dbReference type="CDD" id="cd02947">
    <property type="entry name" value="TRX_family"/>
    <property type="match status" value="1"/>
</dbReference>
<feature type="region of interest" description="Disordered" evidence="1">
    <location>
        <begin position="9"/>
        <end position="59"/>
    </location>
</feature>
<dbReference type="Pfam" id="PF00085">
    <property type="entry name" value="Thioredoxin"/>
    <property type="match status" value="1"/>
</dbReference>
<dbReference type="AlphaFoldDB" id="A0A7V0T567"/>
<dbReference type="PROSITE" id="PS51352">
    <property type="entry name" value="THIOREDOXIN_2"/>
    <property type="match status" value="1"/>
</dbReference>
<dbReference type="PANTHER" id="PTHR45663">
    <property type="entry name" value="GEO12009P1"/>
    <property type="match status" value="1"/>
</dbReference>
<dbReference type="Proteomes" id="UP000885672">
    <property type="component" value="Unassembled WGS sequence"/>
</dbReference>
<dbReference type="InterPro" id="IPR036249">
    <property type="entry name" value="Thioredoxin-like_sf"/>
</dbReference>
<dbReference type="SUPFAM" id="SSF52833">
    <property type="entry name" value="Thioredoxin-like"/>
    <property type="match status" value="1"/>
</dbReference>
<evidence type="ECO:0000256" key="1">
    <source>
        <dbReference type="SAM" id="MobiDB-lite"/>
    </source>
</evidence>
<dbReference type="GO" id="GO:0015035">
    <property type="term" value="F:protein-disulfide reductase activity"/>
    <property type="evidence" value="ECO:0007669"/>
    <property type="project" value="TreeGrafter"/>
</dbReference>
<feature type="compositionally biased region" description="Low complexity" evidence="1">
    <location>
        <begin position="10"/>
        <end position="25"/>
    </location>
</feature>
<dbReference type="Gene3D" id="3.40.30.10">
    <property type="entry name" value="Glutaredoxin"/>
    <property type="match status" value="1"/>
</dbReference>
<comment type="caution">
    <text evidence="3">The sequence shown here is derived from an EMBL/GenBank/DDBJ whole genome shotgun (WGS) entry which is preliminary data.</text>
</comment>
<protein>
    <recommendedName>
        <fullName evidence="2">Thioredoxin domain-containing protein</fullName>
    </recommendedName>
</protein>
<sequence length="152" mass="16518">MLVLVLGCGSPAAESPVVEEPAPVVAEREQAETVPAEPEPEAPAIAEGPGEPEAEPAEPAALPSLYDFWATWCLPCRQQKPIIDELRTEYAGVVDVIAIDVDEEGELAQRYEVKVIPTLVILDAAGNEVERFTGLTQKDKLVERFRAHGFIE</sequence>